<dbReference type="InterPro" id="IPR010093">
    <property type="entry name" value="SinI_DNA-bd"/>
</dbReference>
<dbReference type="Pfam" id="PF14417">
    <property type="entry name" value="MEDS"/>
    <property type="match status" value="1"/>
</dbReference>
<dbReference type="SUPFAM" id="SSF46955">
    <property type="entry name" value="Putative DNA-binding domain"/>
    <property type="match status" value="1"/>
</dbReference>
<feature type="domain" description="Helix-turn-helix" evidence="1">
    <location>
        <begin position="4"/>
        <end position="55"/>
    </location>
</feature>
<dbReference type="InterPro" id="IPR009061">
    <property type="entry name" value="DNA-bd_dom_put_sf"/>
</dbReference>
<evidence type="ECO:0000259" key="2">
    <source>
        <dbReference type="Pfam" id="PF14417"/>
    </source>
</evidence>
<dbReference type="Gene3D" id="1.10.1660.10">
    <property type="match status" value="1"/>
</dbReference>
<dbReference type="InterPro" id="IPR025847">
    <property type="entry name" value="MEDS_domain"/>
</dbReference>
<dbReference type="AlphaFoldDB" id="A0A931CT19"/>
<dbReference type="Proteomes" id="UP000706172">
    <property type="component" value="Unassembled WGS sequence"/>
</dbReference>
<dbReference type="Pfam" id="PF12728">
    <property type="entry name" value="HTH_17"/>
    <property type="match status" value="1"/>
</dbReference>
<proteinExistence type="predicted"/>
<evidence type="ECO:0000259" key="1">
    <source>
        <dbReference type="Pfam" id="PF12728"/>
    </source>
</evidence>
<evidence type="ECO:0000313" key="4">
    <source>
        <dbReference type="Proteomes" id="UP000706172"/>
    </source>
</evidence>
<evidence type="ECO:0000313" key="3">
    <source>
        <dbReference type="EMBL" id="MBG0778360.1"/>
    </source>
</evidence>
<name>A0A931CT19_9BACT</name>
<protein>
    <submittedName>
        <fullName evidence="3">MEDS domain-containing protein</fullName>
    </submittedName>
</protein>
<organism evidence="3 4">
    <name type="scientific">Desulfotignum balticum</name>
    <dbReference type="NCBI Taxonomy" id="115781"/>
    <lineage>
        <taxon>Bacteria</taxon>
        <taxon>Pseudomonadati</taxon>
        <taxon>Thermodesulfobacteriota</taxon>
        <taxon>Desulfobacteria</taxon>
        <taxon>Desulfobacterales</taxon>
        <taxon>Desulfobacteraceae</taxon>
        <taxon>Desulfotignum</taxon>
    </lineage>
</organism>
<gene>
    <name evidence="3" type="ORF">H0S81_00285</name>
</gene>
<reference evidence="3" key="1">
    <citation type="submission" date="2020-07" db="EMBL/GenBank/DDBJ databases">
        <title>Severe corrosion of carbon steel in oil field produced water can be linked to methanogenic archaea containing a special type of NiFe hydrogenase.</title>
        <authorList>
            <person name="Lahme S."/>
            <person name="Mand J."/>
            <person name="Longwell J."/>
            <person name="Smith R."/>
            <person name="Enning D."/>
        </authorList>
    </citation>
    <scope>NUCLEOTIDE SEQUENCE</scope>
    <source>
        <strain evidence="3">MIC098Bin6</strain>
    </source>
</reference>
<comment type="caution">
    <text evidence="3">The sequence shown here is derived from an EMBL/GenBank/DDBJ whole genome shotgun (WGS) entry which is preliminary data.</text>
</comment>
<feature type="domain" description="MEDS" evidence="2">
    <location>
        <begin position="91"/>
        <end position="237"/>
    </location>
</feature>
<dbReference type="GO" id="GO:0003677">
    <property type="term" value="F:DNA binding"/>
    <property type="evidence" value="ECO:0007669"/>
    <property type="project" value="InterPro"/>
</dbReference>
<sequence length="251" mass="27608">MEKLLNVRQAAALLNVSQMTIRRWTNDGLLTCFRIGKKRERRFSEADLHAFLAGRTDPVAGATAAPAPNRPAGRTDGVSLGFANLHIPDGTHLTHLYLDRSEALGIQGFFVRQGLNTGETVMVVAPADQRDTLLDTLARDGIPVQDLIQQDRLIHGTGKQTPEQMIALIARISSSAQSGFRLVGDMSWTTVAGWSLEQTKALEESTNTRLAPGLLFLCQYSLTEFSGAQTMMALETHGFSIYKNKLTRLHF</sequence>
<dbReference type="EMBL" id="JACCQK010000010">
    <property type="protein sequence ID" value="MBG0778360.1"/>
    <property type="molecule type" value="Genomic_DNA"/>
</dbReference>
<dbReference type="NCBIfam" id="TIGR01764">
    <property type="entry name" value="excise"/>
    <property type="match status" value="1"/>
</dbReference>
<dbReference type="InterPro" id="IPR041657">
    <property type="entry name" value="HTH_17"/>
</dbReference>
<accession>A0A931CT19</accession>